<dbReference type="InterPro" id="IPR018627">
    <property type="entry name" value="ELP6"/>
</dbReference>
<protein>
    <recommendedName>
        <fullName evidence="5">Elongator complex protein 6</fullName>
    </recommendedName>
</protein>
<dbReference type="EMBL" id="JBFCZG010000007">
    <property type="protein sequence ID" value="KAL3420057.1"/>
    <property type="molecule type" value="Genomic_DNA"/>
</dbReference>
<dbReference type="InterPro" id="IPR027417">
    <property type="entry name" value="P-loop_NTPase"/>
</dbReference>
<evidence type="ECO:0000256" key="1">
    <source>
        <dbReference type="ARBA" id="ARBA00005043"/>
    </source>
</evidence>
<proteinExistence type="inferred from homology"/>
<dbReference type="PANTHER" id="PTHR16184:SF6">
    <property type="entry name" value="ELONGATOR COMPLEX PROTEIN 6"/>
    <property type="match status" value="1"/>
</dbReference>
<dbReference type="Proteomes" id="UP001629113">
    <property type="component" value="Unassembled WGS sequence"/>
</dbReference>
<evidence type="ECO:0000313" key="3">
    <source>
        <dbReference type="EMBL" id="KAL3420057.1"/>
    </source>
</evidence>
<name>A0ABR4P9Y1_9HELO</name>
<organism evidence="3 4">
    <name type="scientific">Phlyctema vagabunda</name>
    <dbReference type="NCBI Taxonomy" id="108571"/>
    <lineage>
        <taxon>Eukaryota</taxon>
        <taxon>Fungi</taxon>
        <taxon>Dikarya</taxon>
        <taxon>Ascomycota</taxon>
        <taxon>Pezizomycotina</taxon>
        <taxon>Leotiomycetes</taxon>
        <taxon>Helotiales</taxon>
        <taxon>Dermateaceae</taxon>
        <taxon>Phlyctema</taxon>
    </lineage>
</organism>
<comment type="similarity">
    <text evidence="2">Belongs to the ELP6 family.</text>
</comment>
<dbReference type="Pfam" id="PF09807">
    <property type="entry name" value="ELP6"/>
    <property type="match status" value="1"/>
</dbReference>
<evidence type="ECO:0008006" key="5">
    <source>
        <dbReference type="Google" id="ProtNLM"/>
    </source>
</evidence>
<keyword evidence="4" id="KW-1185">Reference proteome</keyword>
<evidence type="ECO:0000313" key="4">
    <source>
        <dbReference type="Proteomes" id="UP001629113"/>
    </source>
</evidence>
<dbReference type="PANTHER" id="PTHR16184">
    <property type="entry name" value="ELONGATOR COMPLEX PROTEIN 6"/>
    <property type="match status" value="1"/>
</dbReference>
<gene>
    <name evidence="3" type="ORF">PVAG01_08556</name>
</gene>
<sequence length="276" mass="30678">MTSRIPPLLEPYLSLPPEASLVLLTSVLGASTNWLVLRFLYSTLMNKEDAEGPDTNVVMISFMRDLNFWRDGAKRLGLDLDKFNAKKQFTFVDGLSGLFVPKQPKDCLAADSNRVLQNTELEAIQAQILDSMNTVNERATGAKTLLIVDQLDVMMALKSEKIHAVNLGELLMCLQERVHATVITAAADFPLILSQQTLLERNHAAFVIGLAHRAEYIMSLRLLDTGTARDVSGVLRITKGNHTTFEDPELQKEMEEKELLYFVGGDGGVKAFERGQ</sequence>
<evidence type="ECO:0000256" key="2">
    <source>
        <dbReference type="ARBA" id="ARBA00008837"/>
    </source>
</evidence>
<comment type="pathway">
    <text evidence="1">tRNA modification; 5-methoxycarbonylmethyl-2-thiouridine-tRNA biosynthesis.</text>
</comment>
<dbReference type="Gene3D" id="3.40.50.300">
    <property type="entry name" value="P-loop containing nucleotide triphosphate hydrolases"/>
    <property type="match status" value="1"/>
</dbReference>
<dbReference type="CDD" id="cd19495">
    <property type="entry name" value="Elp6"/>
    <property type="match status" value="1"/>
</dbReference>
<comment type="caution">
    <text evidence="3">The sequence shown here is derived from an EMBL/GenBank/DDBJ whole genome shotgun (WGS) entry which is preliminary data.</text>
</comment>
<reference evidence="3 4" key="1">
    <citation type="submission" date="2024-06" db="EMBL/GenBank/DDBJ databases">
        <title>Complete genome of Phlyctema vagabunda strain 19-DSS-EL-015.</title>
        <authorList>
            <person name="Fiorenzani C."/>
        </authorList>
    </citation>
    <scope>NUCLEOTIDE SEQUENCE [LARGE SCALE GENOMIC DNA]</scope>
    <source>
        <strain evidence="3 4">19-DSS-EL-015</strain>
    </source>
</reference>
<accession>A0ABR4P9Y1</accession>